<dbReference type="KEGG" id="nva:G3M78_05790"/>
<dbReference type="AlphaFoldDB" id="A0A7T0C1P0"/>
<evidence type="ECO:0000313" key="1">
    <source>
        <dbReference type="EMBL" id="QPJ64922.1"/>
    </source>
</evidence>
<dbReference type="EMBL" id="CP048620">
    <property type="protein sequence ID" value="QPJ64922.1"/>
    <property type="molecule type" value="Genomic_DNA"/>
</dbReference>
<evidence type="ECO:0000313" key="2">
    <source>
        <dbReference type="Proteomes" id="UP000594464"/>
    </source>
</evidence>
<name>A0A7T0C1P0_9BACT</name>
<organism evidence="1 2">
    <name type="scientific">Candidatus Nitrohelix vancouverensis</name>
    <dbReference type="NCBI Taxonomy" id="2705534"/>
    <lineage>
        <taxon>Bacteria</taxon>
        <taxon>Pseudomonadati</taxon>
        <taxon>Nitrospinota/Tectimicrobiota group</taxon>
        <taxon>Nitrospinota</taxon>
        <taxon>Nitrospinia</taxon>
        <taxon>Nitrospinales</taxon>
        <taxon>Nitrospinaceae</taxon>
        <taxon>Candidatus Nitrohelix</taxon>
    </lineage>
</organism>
<protein>
    <submittedName>
        <fullName evidence="1">Uncharacterized protein</fullName>
    </submittedName>
</protein>
<gene>
    <name evidence="1" type="ORF">G3M78_05790</name>
</gene>
<reference evidence="2" key="1">
    <citation type="submission" date="2020-02" db="EMBL/GenBank/DDBJ databases">
        <title>Genomic and physiological characterization of two novel Nitrospinaceae genera.</title>
        <authorList>
            <person name="Mueller A.J."/>
            <person name="Jung M.-Y."/>
            <person name="Strachan C.R."/>
            <person name="Herbold C.W."/>
            <person name="Kirkegaard R.H."/>
            <person name="Daims H."/>
        </authorList>
    </citation>
    <scope>NUCLEOTIDE SEQUENCE [LARGE SCALE GENOMIC DNA]</scope>
</reference>
<accession>A0A7T0C1P0</accession>
<dbReference type="Proteomes" id="UP000594464">
    <property type="component" value="Chromosome"/>
</dbReference>
<proteinExistence type="predicted"/>
<sequence length="105" mass="12461">MLRVECESENDKEKGPDAFYLADRRYRVIEVIDRWYGERSVCFKVRADDENIYLLKHDERHGQWDLVFYQNPRKLETLPSLRSGLLTRTGKTPELVGGKRYSSLH</sequence>